<reference evidence="7" key="1">
    <citation type="journal article" date="2019" name="Int. J. Syst. Evol. Microbiol.">
        <title>The Global Catalogue of Microorganisms (GCM) 10K type strain sequencing project: providing services to taxonomists for standard genome sequencing and annotation.</title>
        <authorList>
            <consortium name="The Broad Institute Genomics Platform"/>
            <consortium name="The Broad Institute Genome Sequencing Center for Infectious Disease"/>
            <person name="Wu L."/>
            <person name="Ma J."/>
        </authorList>
    </citation>
    <scope>NUCLEOTIDE SEQUENCE [LARGE SCALE GENOMIC DNA]</scope>
    <source>
        <strain evidence="7">JCM 17938</strain>
    </source>
</reference>
<dbReference type="EMBL" id="BAABHJ010000012">
    <property type="protein sequence ID" value="GAA4610608.1"/>
    <property type="molecule type" value="Genomic_DNA"/>
</dbReference>
<evidence type="ECO:0000313" key="7">
    <source>
        <dbReference type="Proteomes" id="UP001500212"/>
    </source>
</evidence>
<organism evidence="6 7">
    <name type="scientific">Actinoallomurus liliacearum</name>
    <dbReference type="NCBI Taxonomy" id="1080073"/>
    <lineage>
        <taxon>Bacteria</taxon>
        <taxon>Bacillati</taxon>
        <taxon>Actinomycetota</taxon>
        <taxon>Actinomycetes</taxon>
        <taxon>Streptosporangiales</taxon>
        <taxon>Thermomonosporaceae</taxon>
        <taxon>Actinoallomurus</taxon>
    </lineage>
</organism>
<keyword evidence="7" id="KW-1185">Reference proteome</keyword>
<evidence type="ECO:0000256" key="4">
    <source>
        <dbReference type="ARBA" id="ARBA00022827"/>
    </source>
</evidence>
<gene>
    <name evidence="6" type="ORF">GCM10023195_44080</name>
</gene>
<dbReference type="Gene3D" id="3.40.30.120">
    <property type="match status" value="1"/>
</dbReference>
<dbReference type="Pfam" id="PF21274">
    <property type="entry name" value="Rng_hyd_C"/>
    <property type="match status" value="1"/>
</dbReference>
<dbReference type="Gene3D" id="3.30.70.2450">
    <property type="match status" value="1"/>
</dbReference>
<dbReference type="Pfam" id="PF01494">
    <property type="entry name" value="FAD_binding_3"/>
    <property type="match status" value="1"/>
</dbReference>
<protein>
    <submittedName>
        <fullName evidence="6">FAD-dependent oxidoreductase</fullName>
    </submittedName>
</protein>
<dbReference type="InterPro" id="IPR036249">
    <property type="entry name" value="Thioredoxin-like_sf"/>
</dbReference>
<dbReference type="Proteomes" id="UP001500212">
    <property type="component" value="Unassembled WGS sequence"/>
</dbReference>
<comment type="cofactor">
    <cofactor evidence="1">
        <name>FAD</name>
        <dbReference type="ChEBI" id="CHEBI:57692"/>
    </cofactor>
</comment>
<dbReference type="InterPro" id="IPR036188">
    <property type="entry name" value="FAD/NAD-bd_sf"/>
</dbReference>
<evidence type="ECO:0000259" key="5">
    <source>
        <dbReference type="Pfam" id="PF01494"/>
    </source>
</evidence>
<dbReference type="PRINTS" id="PR00420">
    <property type="entry name" value="RNGMNOXGNASE"/>
</dbReference>
<evidence type="ECO:0000256" key="2">
    <source>
        <dbReference type="ARBA" id="ARBA00007801"/>
    </source>
</evidence>
<keyword evidence="4" id="KW-0274">FAD</keyword>
<accession>A0ABP8TP27</accession>
<comment type="caution">
    <text evidence="6">The sequence shown here is derived from an EMBL/GenBank/DDBJ whole genome shotgun (WGS) entry which is preliminary data.</text>
</comment>
<dbReference type="PANTHER" id="PTHR43004:SF19">
    <property type="entry name" value="BINDING MONOOXYGENASE, PUTATIVE (JCVI)-RELATED"/>
    <property type="match status" value="1"/>
</dbReference>
<sequence>MNEHSTTEVLIIGAGPTGLTLACDLARRGTSFRVIDGADRPSTASRAKTIQPRALEVADDLGVIDRVLEEGIVHVPTRHYDRDRVVSEAVEAAVGMTAPGVPYAPVWLSQPRFEAILRDRLTDLGGTVEWGAAVTGLRQDDDGVTVEVRTAAGTGEIRARYVVGCDGGRSTVRQEIGVALEGTSYPDQRWHLGDVRVDGLDRHCQHLWMSPEHGILSLFPLPGTDIWQFQASIPADEAEPAAPSLELFRRIFAERAGVPDVELQDADWLSLYKINVCLADRYRVGRVFLAGDAAHIHSPAGGQGMNTGIQDAYNLGWKLAAVLDGADAALLDTYEQERRPVAQAVLGDSTARLHAVMSAAADGDGSTAQRGLTGDFTTGLTIAYPDSPLSHHAQHRADGVRAGDRAPDATCLDAATGDRIRLFDLLRGPHWTLLSFGDAHPKFRNTAASGVPLRTYRVTTGSTAARPGAVVDADGLARKIYGVGEDELVLIRPDGYVATRVRSGESADAVRRAMMLPAHRS</sequence>
<dbReference type="SUPFAM" id="SSF51905">
    <property type="entry name" value="FAD/NAD(P)-binding domain"/>
    <property type="match status" value="1"/>
</dbReference>
<dbReference type="InterPro" id="IPR050641">
    <property type="entry name" value="RIFMO-like"/>
</dbReference>
<dbReference type="InterPro" id="IPR002938">
    <property type="entry name" value="FAD-bd"/>
</dbReference>
<evidence type="ECO:0000313" key="6">
    <source>
        <dbReference type="EMBL" id="GAA4610608.1"/>
    </source>
</evidence>
<dbReference type="PANTHER" id="PTHR43004">
    <property type="entry name" value="TRK SYSTEM POTASSIUM UPTAKE PROTEIN"/>
    <property type="match status" value="1"/>
</dbReference>
<comment type="similarity">
    <text evidence="2">Belongs to the PheA/TfdB FAD monooxygenase family.</text>
</comment>
<dbReference type="Gene3D" id="3.50.50.60">
    <property type="entry name" value="FAD/NAD(P)-binding domain"/>
    <property type="match status" value="1"/>
</dbReference>
<evidence type="ECO:0000256" key="1">
    <source>
        <dbReference type="ARBA" id="ARBA00001974"/>
    </source>
</evidence>
<dbReference type="SUPFAM" id="SSF52833">
    <property type="entry name" value="Thioredoxin-like"/>
    <property type="match status" value="1"/>
</dbReference>
<feature type="domain" description="FAD-binding" evidence="5">
    <location>
        <begin position="7"/>
        <end position="346"/>
    </location>
</feature>
<dbReference type="RefSeq" id="WP_345357331.1">
    <property type="nucleotide sequence ID" value="NZ_BAABHJ010000012.1"/>
</dbReference>
<name>A0ABP8TP27_9ACTN</name>
<keyword evidence="3" id="KW-0285">Flavoprotein</keyword>
<proteinExistence type="inferred from homology"/>
<dbReference type="NCBIfam" id="NF004832">
    <property type="entry name" value="PRK06184.1"/>
    <property type="match status" value="1"/>
</dbReference>
<evidence type="ECO:0000256" key="3">
    <source>
        <dbReference type="ARBA" id="ARBA00022630"/>
    </source>
</evidence>